<feature type="domain" description="4'-phosphopantetheinyl transferase" evidence="2">
    <location>
        <begin position="98"/>
        <end position="174"/>
    </location>
</feature>
<proteinExistence type="predicted"/>
<dbReference type="GO" id="GO:0008897">
    <property type="term" value="F:holo-[acyl-carrier-protein] synthase activity"/>
    <property type="evidence" value="ECO:0007669"/>
    <property type="project" value="InterPro"/>
</dbReference>
<dbReference type="PANTHER" id="PTHR12215:SF10">
    <property type="entry name" value="L-AMINOADIPATE-SEMIALDEHYDE DEHYDROGENASE-PHOSPHOPANTETHEINYL TRANSFERASE"/>
    <property type="match status" value="1"/>
</dbReference>
<evidence type="ECO:0000256" key="1">
    <source>
        <dbReference type="ARBA" id="ARBA00022679"/>
    </source>
</evidence>
<dbReference type="InterPro" id="IPR008278">
    <property type="entry name" value="4-PPantetheinyl_Trfase_dom"/>
</dbReference>
<dbReference type="SUPFAM" id="SSF56214">
    <property type="entry name" value="4'-phosphopantetheinyl transferase"/>
    <property type="match status" value="2"/>
</dbReference>
<accession>A0A8T3V5S1</accession>
<dbReference type="InterPro" id="IPR037143">
    <property type="entry name" value="4-PPantetheinyl_Trfase_dom_sf"/>
</dbReference>
<keyword evidence="1 3" id="KW-0808">Transferase</keyword>
<dbReference type="EMBL" id="SUTK01000014">
    <property type="protein sequence ID" value="MBE6501631.1"/>
    <property type="molecule type" value="Genomic_DNA"/>
</dbReference>
<evidence type="ECO:0000259" key="2">
    <source>
        <dbReference type="Pfam" id="PF01648"/>
    </source>
</evidence>
<dbReference type="GO" id="GO:0000287">
    <property type="term" value="F:magnesium ion binding"/>
    <property type="evidence" value="ECO:0007669"/>
    <property type="project" value="InterPro"/>
</dbReference>
<dbReference type="AlphaFoldDB" id="A0A8T3V5S1"/>
<reference evidence="3" key="1">
    <citation type="submission" date="2019-04" db="EMBL/GenBank/DDBJ databases">
        <title>Evolution of Biomass-Degrading Anaerobic Consortia Revealed by Metagenomics.</title>
        <authorList>
            <person name="Peng X."/>
        </authorList>
    </citation>
    <scope>NUCLEOTIDE SEQUENCE</scope>
    <source>
        <strain evidence="3">SIG18</strain>
    </source>
</reference>
<comment type="caution">
    <text evidence="3">The sequence shown here is derived from an EMBL/GenBank/DDBJ whole genome shotgun (WGS) entry which is preliminary data.</text>
</comment>
<dbReference type="RefSeq" id="WP_303738735.1">
    <property type="nucleotide sequence ID" value="NZ_SUTK01000014.1"/>
</dbReference>
<dbReference type="Gene3D" id="3.90.470.20">
    <property type="entry name" value="4'-phosphopantetheinyl transferase domain"/>
    <property type="match status" value="2"/>
</dbReference>
<evidence type="ECO:0000313" key="4">
    <source>
        <dbReference type="Proteomes" id="UP000783037"/>
    </source>
</evidence>
<dbReference type="GO" id="GO:0005829">
    <property type="term" value="C:cytosol"/>
    <property type="evidence" value="ECO:0007669"/>
    <property type="project" value="TreeGrafter"/>
</dbReference>
<name>A0A8T3V5S1_9EURY</name>
<gene>
    <name evidence="3" type="ORF">E7Z79_04240</name>
</gene>
<protein>
    <submittedName>
        <fullName evidence="3">4'-phosphopantetheinyl transferase superfamily protein</fullName>
    </submittedName>
</protein>
<dbReference type="InterPro" id="IPR050559">
    <property type="entry name" value="P-Pant_transferase_sf"/>
</dbReference>
<evidence type="ECO:0000313" key="3">
    <source>
        <dbReference type="EMBL" id="MBE6501631.1"/>
    </source>
</evidence>
<dbReference type="GO" id="GO:0019878">
    <property type="term" value="P:lysine biosynthetic process via aminoadipic acid"/>
    <property type="evidence" value="ECO:0007669"/>
    <property type="project" value="TreeGrafter"/>
</dbReference>
<sequence>MIKVAYCNVENLDLKKAYPLVSRNRQEKIDFYRFDKDKKLSAGAYLLLKKLLSGENVADPIFKTQRFGKAYISNHENIHFNLSHSGEMVLCAISDMEIGVDIEYNDSKIDLDIAKHYFYNREYESIMNAANPSDEFFRYWVLKESYMKYTGLGMNLELDSFEIIIEDEIKLKNDDEDLKFNLFEIKNYKIGTAGHYDVSGLIEYDVEELY</sequence>
<dbReference type="Pfam" id="PF01648">
    <property type="entry name" value="ACPS"/>
    <property type="match status" value="1"/>
</dbReference>
<dbReference type="PANTHER" id="PTHR12215">
    <property type="entry name" value="PHOSPHOPANTETHEINE TRANSFERASE"/>
    <property type="match status" value="1"/>
</dbReference>
<organism evidence="3 4">
    <name type="scientific">Methanobrevibacter thaueri</name>
    <dbReference type="NCBI Taxonomy" id="190975"/>
    <lineage>
        <taxon>Archaea</taxon>
        <taxon>Methanobacteriati</taxon>
        <taxon>Methanobacteriota</taxon>
        <taxon>Methanomada group</taxon>
        <taxon>Methanobacteria</taxon>
        <taxon>Methanobacteriales</taxon>
        <taxon>Methanobacteriaceae</taxon>
        <taxon>Methanobrevibacter</taxon>
    </lineage>
</organism>
<dbReference type="Proteomes" id="UP000783037">
    <property type="component" value="Unassembled WGS sequence"/>
</dbReference>